<keyword evidence="1" id="KW-0378">Hydrolase</keyword>
<dbReference type="AlphaFoldDB" id="A0A8H5PT42"/>
<evidence type="ECO:0000256" key="2">
    <source>
        <dbReference type="SAM" id="MobiDB-lite"/>
    </source>
</evidence>
<dbReference type="GO" id="GO:0043139">
    <property type="term" value="F:5'-3' DNA helicase activity"/>
    <property type="evidence" value="ECO:0007669"/>
    <property type="project" value="UniProtKB-EC"/>
</dbReference>
<comment type="similarity">
    <text evidence="1">Belongs to the helicase family.</text>
</comment>
<accession>A0A8H5PT42</accession>
<dbReference type="OrthoDB" id="432234at2759"/>
<reference evidence="4 5" key="1">
    <citation type="submission" date="2020-05" db="EMBL/GenBank/DDBJ databases">
        <title>Identification and distribution of gene clusters putatively required for synthesis of sphingolipid metabolism inhibitors in phylogenetically diverse species of the filamentous fungus Fusarium.</title>
        <authorList>
            <person name="Kim H.-S."/>
            <person name="Busman M."/>
            <person name="Brown D.W."/>
            <person name="Divon H."/>
            <person name="Uhlig S."/>
            <person name="Proctor R.H."/>
        </authorList>
    </citation>
    <scope>NUCLEOTIDE SEQUENCE [LARGE SCALE GENOMIC DNA]</scope>
    <source>
        <strain evidence="4 5">NRRL 66333</strain>
    </source>
</reference>
<dbReference type="GO" id="GO:0006281">
    <property type="term" value="P:DNA repair"/>
    <property type="evidence" value="ECO:0007669"/>
    <property type="project" value="UniProtKB-KW"/>
</dbReference>
<dbReference type="RefSeq" id="XP_036536908.1">
    <property type="nucleotide sequence ID" value="XM_036685907.1"/>
</dbReference>
<dbReference type="Gene3D" id="3.40.50.300">
    <property type="entry name" value="P-loop containing nucleotide triphosphate hydrolases"/>
    <property type="match status" value="2"/>
</dbReference>
<dbReference type="InterPro" id="IPR010285">
    <property type="entry name" value="DNA_helicase_pif1-like_DEAD"/>
</dbReference>
<keyword evidence="1" id="KW-0233">DNA recombination</keyword>
<dbReference type="GO" id="GO:0016787">
    <property type="term" value="F:hydrolase activity"/>
    <property type="evidence" value="ECO:0007669"/>
    <property type="project" value="UniProtKB-KW"/>
</dbReference>
<name>A0A8H5PT42_GIBSU</name>
<dbReference type="PANTHER" id="PTHR47642:SF5">
    <property type="entry name" value="ATP-DEPENDENT DNA HELICASE"/>
    <property type="match status" value="1"/>
</dbReference>
<dbReference type="SUPFAM" id="SSF52540">
    <property type="entry name" value="P-loop containing nucleoside triphosphate hydrolases"/>
    <property type="match status" value="2"/>
</dbReference>
<feature type="compositionally biased region" description="Pro residues" evidence="2">
    <location>
        <begin position="1"/>
        <end position="17"/>
    </location>
</feature>
<evidence type="ECO:0000313" key="5">
    <source>
        <dbReference type="Proteomes" id="UP000547976"/>
    </source>
</evidence>
<gene>
    <name evidence="4" type="ORF">FSUBG_7587</name>
</gene>
<protein>
    <recommendedName>
        <fullName evidence="1">ATP-dependent DNA helicase</fullName>
        <ecNumber evidence="1">5.6.2.3</ecNumber>
    </recommendedName>
</protein>
<dbReference type="CDD" id="cd18809">
    <property type="entry name" value="SF1_C_RecD"/>
    <property type="match status" value="1"/>
</dbReference>
<dbReference type="GO" id="GO:0006310">
    <property type="term" value="P:DNA recombination"/>
    <property type="evidence" value="ECO:0007669"/>
    <property type="project" value="UniProtKB-KW"/>
</dbReference>
<comment type="catalytic activity">
    <reaction evidence="1">
        <text>ATP + H2O = ADP + phosphate + H(+)</text>
        <dbReference type="Rhea" id="RHEA:13065"/>
        <dbReference type="ChEBI" id="CHEBI:15377"/>
        <dbReference type="ChEBI" id="CHEBI:15378"/>
        <dbReference type="ChEBI" id="CHEBI:30616"/>
        <dbReference type="ChEBI" id="CHEBI:43474"/>
        <dbReference type="ChEBI" id="CHEBI:456216"/>
        <dbReference type="EC" id="5.6.2.3"/>
    </reaction>
</comment>
<feature type="compositionally biased region" description="Polar residues" evidence="2">
    <location>
        <begin position="37"/>
        <end position="61"/>
    </location>
</feature>
<dbReference type="EMBL" id="JAAOAV010000098">
    <property type="protein sequence ID" value="KAF5602711.1"/>
    <property type="molecule type" value="Genomic_DNA"/>
</dbReference>
<keyword evidence="1" id="KW-0227">DNA damage</keyword>
<keyword evidence="1" id="KW-0547">Nucleotide-binding</keyword>
<feature type="region of interest" description="Disordered" evidence="2">
    <location>
        <begin position="1"/>
        <end position="77"/>
    </location>
</feature>
<dbReference type="Proteomes" id="UP000547976">
    <property type="component" value="Unassembled WGS sequence"/>
</dbReference>
<evidence type="ECO:0000259" key="3">
    <source>
        <dbReference type="SMART" id="SM00382"/>
    </source>
</evidence>
<evidence type="ECO:0000256" key="1">
    <source>
        <dbReference type="RuleBase" id="RU363044"/>
    </source>
</evidence>
<dbReference type="Pfam" id="PF05970">
    <property type="entry name" value="PIF1"/>
    <property type="match status" value="1"/>
</dbReference>
<dbReference type="GO" id="GO:0005524">
    <property type="term" value="F:ATP binding"/>
    <property type="evidence" value="ECO:0007669"/>
    <property type="project" value="UniProtKB-KW"/>
</dbReference>
<dbReference type="GO" id="GO:0000723">
    <property type="term" value="P:telomere maintenance"/>
    <property type="evidence" value="ECO:0007669"/>
    <property type="project" value="InterPro"/>
</dbReference>
<dbReference type="GeneID" id="59320625"/>
<keyword evidence="1" id="KW-0234">DNA repair</keyword>
<dbReference type="SMART" id="SM00382">
    <property type="entry name" value="AAA"/>
    <property type="match status" value="1"/>
</dbReference>
<dbReference type="InterPro" id="IPR003593">
    <property type="entry name" value="AAA+_ATPase"/>
</dbReference>
<dbReference type="PANTHER" id="PTHR47642">
    <property type="entry name" value="ATP-DEPENDENT DNA HELICASE"/>
    <property type="match status" value="1"/>
</dbReference>
<dbReference type="EC" id="5.6.2.3" evidence="1"/>
<keyword evidence="1" id="KW-0067">ATP-binding</keyword>
<keyword evidence="5" id="KW-1185">Reference proteome</keyword>
<proteinExistence type="inferred from homology"/>
<dbReference type="InterPro" id="IPR051055">
    <property type="entry name" value="PIF1_helicase"/>
</dbReference>
<sequence>MRGPAPPTYPPTPPPQEPQGTKRKASDAAPTSEHENQLQTLPPSPKRTQCEASSLRVSSSGPKDDTQHDELAPPGDRLMINTEPEIALSDEQNQLLNAIIDDGRNVFFTGSAGSGKSTVLKTAISRLQDMGKRVKICAPTGRAAVPIEGTTAHAYMGWGPKLFEKGIAELKGACFQKTTKKRLRRTDVLIIDEVSMISSNFLNCMNECLKSVRADKARLAFGGIQLIVTGDFCQLAPVKPFQWCYHCGAPTSFNSAAGLHTCPRSRDHGPWADEDKWAFRSSAWAEANFACFNLRGIHRQNDPTFIKVLQKCRLGVPFNENDIDLLMNHDCEVENAPQLLCTIDEVDPINYAKFQAITEYKPKQYTVRDGFKWNEVLEWENEKYSKRFGDGTLVVFKDHQLDPVVYLKETMQVMLQVNLDIRAGLVNGSQGVICGWERIDLAKLPALQGPYSTDRERHVRAFTAQHLQKHINKEDRVWPRVRFSNGRVRTIYPWCVITAIGDIRPYSLLHRTQIPLVPGWAITVHKSQGMTLERVIVNLSRAFAEGQVYVALSRATGLRGLKVEGAQGLTVGEGGNEEVRQFLVDTFGPEMFEQLEENNKSELET</sequence>
<keyword evidence="1 4" id="KW-0347">Helicase</keyword>
<feature type="domain" description="AAA+ ATPase" evidence="3">
    <location>
        <begin position="102"/>
        <end position="231"/>
    </location>
</feature>
<evidence type="ECO:0000313" key="4">
    <source>
        <dbReference type="EMBL" id="KAF5602711.1"/>
    </source>
</evidence>
<comment type="caution">
    <text evidence="4">The sequence shown here is derived from an EMBL/GenBank/DDBJ whole genome shotgun (WGS) entry which is preliminary data.</text>
</comment>
<comment type="cofactor">
    <cofactor evidence="1">
        <name>Mg(2+)</name>
        <dbReference type="ChEBI" id="CHEBI:18420"/>
    </cofactor>
</comment>
<dbReference type="InterPro" id="IPR027417">
    <property type="entry name" value="P-loop_NTPase"/>
</dbReference>
<feature type="compositionally biased region" description="Basic and acidic residues" evidence="2">
    <location>
        <begin position="62"/>
        <end position="71"/>
    </location>
</feature>
<organism evidence="4 5">
    <name type="scientific">Gibberella subglutinans</name>
    <name type="common">Fusarium subglutinans</name>
    <dbReference type="NCBI Taxonomy" id="42677"/>
    <lineage>
        <taxon>Eukaryota</taxon>
        <taxon>Fungi</taxon>
        <taxon>Dikarya</taxon>
        <taxon>Ascomycota</taxon>
        <taxon>Pezizomycotina</taxon>
        <taxon>Sordariomycetes</taxon>
        <taxon>Hypocreomycetidae</taxon>
        <taxon>Hypocreales</taxon>
        <taxon>Nectriaceae</taxon>
        <taxon>Fusarium</taxon>
        <taxon>Fusarium fujikuroi species complex</taxon>
    </lineage>
</organism>